<accession>A0ABT9NQD0</accession>
<dbReference type="Pfam" id="PF00111">
    <property type="entry name" value="Fer2"/>
    <property type="match status" value="1"/>
</dbReference>
<dbReference type="InterPro" id="IPR017938">
    <property type="entry name" value="Riboflavin_synthase-like_b-brl"/>
</dbReference>
<keyword evidence="2" id="KW-0285">Flavoprotein</keyword>
<evidence type="ECO:0000256" key="8">
    <source>
        <dbReference type="ARBA" id="ARBA00023014"/>
    </source>
</evidence>
<evidence type="ECO:0000256" key="5">
    <source>
        <dbReference type="ARBA" id="ARBA00022827"/>
    </source>
</evidence>
<dbReference type="EMBL" id="JAUSQM010000001">
    <property type="protein sequence ID" value="MDP9822641.1"/>
    <property type="molecule type" value="Genomic_DNA"/>
</dbReference>
<dbReference type="PRINTS" id="PR00406">
    <property type="entry name" value="CYTB5RDTASE"/>
</dbReference>
<evidence type="ECO:0000256" key="7">
    <source>
        <dbReference type="ARBA" id="ARBA00023004"/>
    </source>
</evidence>
<evidence type="ECO:0000313" key="11">
    <source>
        <dbReference type="EMBL" id="MDP9822641.1"/>
    </source>
</evidence>
<dbReference type="SUPFAM" id="SSF52343">
    <property type="entry name" value="Ferredoxin reductase-like, C-terminal NADP-linked domain"/>
    <property type="match status" value="1"/>
</dbReference>
<evidence type="ECO:0000256" key="4">
    <source>
        <dbReference type="ARBA" id="ARBA00022723"/>
    </source>
</evidence>
<gene>
    <name evidence="11" type="ORF">J2S59_002450</name>
</gene>
<keyword evidence="3" id="KW-0001">2Fe-2S</keyword>
<evidence type="ECO:0000259" key="10">
    <source>
        <dbReference type="PROSITE" id="PS51384"/>
    </source>
</evidence>
<dbReference type="Gene3D" id="3.10.20.30">
    <property type="match status" value="1"/>
</dbReference>
<dbReference type="PROSITE" id="PS51384">
    <property type="entry name" value="FAD_FR"/>
    <property type="match status" value="1"/>
</dbReference>
<evidence type="ECO:0000256" key="2">
    <source>
        <dbReference type="ARBA" id="ARBA00022630"/>
    </source>
</evidence>
<dbReference type="PANTHER" id="PTHR47354">
    <property type="entry name" value="NADH OXIDOREDUCTASE HCR"/>
    <property type="match status" value="1"/>
</dbReference>
<keyword evidence="5" id="KW-0274">FAD</keyword>
<organism evidence="11 12">
    <name type="scientific">Nocardioides massiliensis</name>
    <dbReference type="NCBI Taxonomy" id="1325935"/>
    <lineage>
        <taxon>Bacteria</taxon>
        <taxon>Bacillati</taxon>
        <taxon>Actinomycetota</taxon>
        <taxon>Actinomycetes</taxon>
        <taxon>Propionibacteriales</taxon>
        <taxon>Nocardioidaceae</taxon>
        <taxon>Nocardioides</taxon>
    </lineage>
</organism>
<dbReference type="Pfam" id="PF00175">
    <property type="entry name" value="NAD_binding_1"/>
    <property type="match status" value="1"/>
</dbReference>
<keyword evidence="7" id="KW-0408">Iron</keyword>
<dbReference type="RefSeq" id="WP_306825159.1">
    <property type="nucleotide sequence ID" value="NZ_JAUSQM010000001.1"/>
</dbReference>
<proteinExistence type="predicted"/>
<protein>
    <submittedName>
        <fullName evidence="11">Ring-1,2-phenylacetyl-CoA epoxidase subunit PaaE</fullName>
    </submittedName>
</protein>
<dbReference type="PROSITE" id="PS51085">
    <property type="entry name" value="2FE2S_FER_2"/>
    <property type="match status" value="1"/>
</dbReference>
<feature type="domain" description="FAD-binding FR-type" evidence="10">
    <location>
        <begin position="2"/>
        <end position="115"/>
    </location>
</feature>
<feature type="domain" description="2Fe-2S ferredoxin-type" evidence="9">
    <location>
        <begin position="276"/>
        <end position="366"/>
    </location>
</feature>
<dbReference type="SUPFAM" id="SSF63380">
    <property type="entry name" value="Riboflavin synthase domain-like"/>
    <property type="match status" value="1"/>
</dbReference>
<keyword evidence="12" id="KW-1185">Reference proteome</keyword>
<dbReference type="InterPro" id="IPR008333">
    <property type="entry name" value="Cbr1-like_FAD-bd_dom"/>
</dbReference>
<dbReference type="Pfam" id="PF00970">
    <property type="entry name" value="FAD_binding_6"/>
    <property type="match status" value="1"/>
</dbReference>
<keyword evidence="8" id="KW-0411">Iron-sulfur</keyword>
<comment type="cofactor">
    <cofactor evidence="1">
        <name>FAD</name>
        <dbReference type="ChEBI" id="CHEBI:57692"/>
    </cofactor>
</comment>
<dbReference type="InterPro" id="IPR050415">
    <property type="entry name" value="MRET"/>
</dbReference>
<dbReference type="SUPFAM" id="SSF54292">
    <property type="entry name" value="2Fe-2S ferredoxin-like"/>
    <property type="match status" value="1"/>
</dbReference>
<dbReference type="InterPro" id="IPR017927">
    <property type="entry name" value="FAD-bd_FR_type"/>
</dbReference>
<dbReference type="PANTHER" id="PTHR47354:SF8">
    <property type="entry name" value="1,2-PHENYLACETYL-COA EPOXIDASE, SUBUNIT E"/>
    <property type="match status" value="1"/>
</dbReference>
<reference evidence="11 12" key="1">
    <citation type="submission" date="2023-07" db="EMBL/GenBank/DDBJ databases">
        <title>Sequencing the genomes of 1000 actinobacteria strains.</title>
        <authorList>
            <person name="Klenk H.-P."/>
        </authorList>
    </citation>
    <scope>NUCLEOTIDE SEQUENCE [LARGE SCALE GENOMIC DNA]</scope>
    <source>
        <strain evidence="11 12">GD13</strain>
    </source>
</reference>
<keyword evidence="4" id="KW-0479">Metal-binding</keyword>
<dbReference type="Proteomes" id="UP001240447">
    <property type="component" value="Unassembled WGS sequence"/>
</dbReference>
<dbReference type="CDD" id="cd00207">
    <property type="entry name" value="fer2"/>
    <property type="match status" value="1"/>
</dbReference>
<evidence type="ECO:0000256" key="3">
    <source>
        <dbReference type="ARBA" id="ARBA00022714"/>
    </source>
</evidence>
<keyword evidence="6" id="KW-0560">Oxidoreductase</keyword>
<evidence type="ECO:0000256" key="1">
    <source>
        <dbReference type="ARBA" id="ARBA00001974"/>
    </source>
</evidence>
<dbReference type="InterPro" id="IPR006058">
    <property type="entry name" value="2Fe2S_fd_BS"/>
</dbReference>
<dbReference type="InterPro" id="IPR012675">
    <property type="entry name" value="Beta-grasp_dom_sf"/>
</dbReference>
<sequence length="366" mass="38383">MSGFHRLQVADVTRLTADAVSIGLCVPPDLAEVFCHLPGQHVPVRVPAHLLLDGAAEERRTYSVCVAPSRSRARGELRIGVRRLAGGRLSTHLVEDLRPGDVLEVAAPTGRFVLAPTAAESGPAHVVGIVGGSGITPVLAIAEELLAADPTSRVTLLVVNRTAESVMFAEELADLKDAHPARVVLTHVLTREPQAAPVLSGRPDPQRWARLLDAALTGAPAVTGWYLCGPLALVDEARDAVRARGVPADRVHVELFHAGAPLAAPAVPGDEDAAAHIITARLGGRLTTVATQPYDASVLDAVLRARTDAPYACRGGVCGTCRAQVVSGEVAMADQWALEAAEVEAGYVLTCRSRATTAVLELDYDA</sequence>
<evidence type="ECO:0000313" key="12">
    <source>
        <dbReference type="Proteomes" id="UP001240447"/>
    </source>
</evidence>
<dbReference type="Gene3D" id="3.40.50.80">
    <property type="entry name" value="Nucleotide-binding domain of ferredoxin-NADP reductase (FNR) module"/>
    <property type="match status" value="1"/>
</dbReference>
<comment type="caution">
    <text evidence="11">The sequence shown here is derived from an EMBL/GenBank/DDBJ whole genome shotgun (WGS) entry which is preliminary data.</text>
</comment>
<name>A0ABT9NQD0_9ACTN</name>
<dbReference type="InterPro" id="IPR039261">
    <property type="entry name" value="FNR_nucleotide-bd"/>
</dbReference>
<evidence type="ECO:0000259" key="9">
    <source>
        <dbReference type="PROSITE" id="PS51085"/>
    </source>
</evidence>
<dbReference type="Gene3D" id="2.40.30.10">
    <property type="entry name" value="Translation factors"/>
    <property type="match status" value="1"/>
</dbReference>
<dbReference type="InterPro" id="IPR001041">
    <property type="entry name" value="2Fe-2S_ferredoxin-type"/>
</dbReference>
<dbReference type="CDD" id="cd06214">
    <property type="entry name" value="PA_degradation_oxidoreductase_like"/>
    <property type="match status" value="1"/>
</dbReference>
<dbReference type="InterPro" id="IPR001433">
    <property type="entry name" value="OxRdtase_FAD/NAD-bd"/>
</dbReference>
<evidence type="ECO:0000256" key="6">
    <source>
        <dbReference type="ARBA" id="ARBA00023002"/>
    </source>
</evidence>
<dbReference type="InterPro" id="IPR036010">
    <property type="entry name" value="2Fe-2S_ferredoxin-like_sf"/>
</dbReference>
<dbReference type="PROSITE" id="PS00197">
    <property type="entry name" value="2FE2S_FER_1"/>
    <property type="match status" value="1"/>
</dbReference>